<evidence type="ECO:0000256" key="5">
    <source>
        <dbReference type="ARBA" id="ARBA00022475"/>
    </source>
</evidence>
<dbReference type="Pfam" id="PF00528">
    <property type="entry name" value="BPD_transp_1"/>
    <property type="match status" value="1"/>
</dbReference>
<dbReference type="EMBL" id="CP003985">
    <property type="protein sequence ID" value="AGF77535.1"/>
    <property type="molecule type" value="Genomic_DNA"/>
</dbReference>
<evidence type="ECO:0000256" key="2">
    <source>
        <dbReference type="ARBA" id="ARBA00004429"/>
    </source>
</evidence>
<keyword evidence="7" id="KW-0029">Amino-acid transport</keyword>
<feature type="transmembrane region" description="Helical" evidence="10">
    <location>
        <begin position="12"/>
        <end position="31"/>
    </location>
</feature>
<keyword evidence="8 10" id="KW-1133">Transmembrane helix</keyword>
<feature type="transmembrane region" description="Helical" evidence="10">
    <location>
        <begin position="162"/>
        <end position="182"/>
    </location>
</feature>
<feature type="domain" description="ABC transmembrane type-1" evidence="11">
    <location>
        <begin position="69"/>
        <end position="285"/>
    </location>
</feature>
<keyword evidence="13" id="KW-1185">Reference proteome</keyword>
<comment type="subcellular location">
    <subcellularLocation>
        <location evidence="2">Cell inner membrane</location>
        <topology evidence="2">Multi-pass membrane protein</topology>
    </subcellularLocation>
    <subcellularLocation>
        <location evidence="10">Cell membrane</location>
        <topology evidence="10">Multi-pass membrane protein</topology>
    </subcellularLocation>
</comment>
<dbReference type="OrthoDB" id="5365894at2"/>
<evidence type="ECO:0000256" key="8">
    <source>
        <dbReference type="ARBA" id="ARBA00022989"/>
    </source>
</evidence>
<dbReference type="SUPFAM" id="SSF161098">
    <property type="entry name" value="MetI-like"/>
    <property type="match status" value="1"/>
</dbReference>
<dbReference type="GO" id="GO:0043190">
    <property type="term" value="C:ATP-binding cassette (ABC) transporter complex"/>
    <property type="evidence" value="ECO:0007669"/>
    <property type="project" value="InterPro"/>
</dbReference>
<name>M1PCS4_DESSD</name>
<dbReference type="NCBIfam" id="TIGR01726">
    <property type="entry name" value="HEQRo_perm_3TM"/>
    <property type="match status" value="1"/>
</dbReference>
<dbReference type="AlphaFoldDB" id="M1PCS4"/>
<sequence>MTGVYLIRKSSTVLDIAVTSVILLFIGYITYRLSVGLNYRWDWGVIPNYLFRWDGENERWVSNILIDGFLTTIRLSLWAIFFATIIGVLMGILRTRKRLLYRMIGRSYVELIRNIPPLVLVFIFYFFVSDQLMLSLGVDEFVRSRTGLTAQWLSVTVASPELFTAFVSGVFTVALFQGAYIAEIVRAGIQSIDNEQWEASAALGLRWLQQMRFIVLPQATRRVLPPLANEFINTIKYSSIVSIISIQELTFQGMQVMTSTQRTNEVWLTISFMYFVLCFAVSLIARRLEISLAEASL</sequence>
<evidence type="ECO:0000256" key="7">
    <source>
        <dbReference type="ARBA" id="ARBA00022970"/>
    </source>
</evidence>
<feature type="transmembrane region" description="Helical" evidence="10">
    <location>
        <begin position="75"/>
        <end position="93"/>
    </location>
</feature>
<dbReference type="InterPro" id="IPR035906">
    <property type="entry name" value="MetI-like_sf"/>
</dbReference>
<comment type="similarity">
    <text evidence="3">Belongs to the binding-protein-dependent transport system permease family. HisMQ subfamily.</text>
</comment>
<dbReference type="CDD" id="cd06261">
    <property type="entry name" value="TM_PBP2"/>
    <property type="match status" value="1"/>
</dbReference>
<dbReference type="eggNOG" id="COG0765">
    <property type="taxonomic scope" value="Bacteria"/>
</dbReference>
<dbReference type="RefSeq" id="WP_015403231.1">
    <property type="nucleotide sequence ID" value="NC_020304.1"/>
</dbReference>
<feature type="transmembrane region" description="Helical" evidence="10">
    <location>
        <begin position="266"/>
        <end position="285"/>
    </location>
</feature>
<reference evidence="13" key="1">
    <citation type="journal article" date="2013" name="Stand. Genomic Sci.">
        <title>Complete genome sequence of Desulfocapsa sulfexigens, a marine deltaproteobacterium specialized in disproportionating inorganic sulfur compounds.</title>
        <authorList>
            <person name="Finster K.W."/>
            <person name="Kjeldsen K.U."/>
            <person name="Kube M."/>
            <person name="Reinhardt R."/>
            <person name="Mussmann M."/>
            <person name="Amann R."/>
            <person name="Schreiber L."/>
        </authorList>
    </citation>
    <scope>NUCLEOTIDE SEQUENCE [LARGE SCALE GENOMIC DNA]</scope>
    <source>
        <strain evidence="13">DSM 10523 / SB164P1</strain>
    </source>
</reference>
<keyword evidence="4 10" id="KW-0813">Transport</keyword>
<evidence type="ECO:0000256" key="4">
    <source>
        <dbReference type="ARBA" id="ARBA00022448"/>
    </source>
</evidence>
<keyword evidence="9 10" id="KW-0472">Membrane</keyword>
<evidence type="ECO:0000256" key="10">
    <source>
        <dbReference type="RuleBase" id="RU363032"/>
    </source>
</evidence>
<protein>
    <submittedName>
        <fullName evidence="12">Amino acid ABC transporter membrane protein 2, PAAT family</fullName>
    </submittedName>
</protein>
<proteinExistence type="inferred from homology"/>
<feature type="transmembrane region" description="Helical" evidence="10">
    <location>
        <begin position="114"/>
        <end position="134"/>
    </location>
</feature>
<gene>
    <name evidence="12" type="ordered locus">UWK_00961</name>
</gene>
<dbReference type="KEGG" id="dsf:UWK_00961"/>
<evidence type="ECO:0000313" key="12">
    <source>
        <dbReference type="EMBL" id="AGF77535.1"/>
    </source>
</evidence>
<evidence type="ECO:0000256" key="3">
    <source>
        <dbReference type="ARBA" id="ARBA00010072"/>
    </source>
</evidence>
<dbReference type="PANTHER" id="PTHR30614">
    <property type="entry name" value="MEMBRANE COMPONENT OF AMINO ACID ABC TRANSPORTER"/>
    <property type="match status" value="1"/>
</dbReference>
<evidence type="ECO:0000256" key="9">
    <source>
        <dbReference type="ARBA" id="ARBA00023136"/>
    </source>
</evidence>
<dbReference type="PATRIC" id="fig|1167006.5.peg.1077"/>
<dbReference type="HOGENOM" id="CLU_019602_1_2_7"/>
<evidence type="ECO:0000259" key="11">
    <source>
        <dbReference type="PROSITE" id="PS50928"/>
    </source>
</evidence>
<dbReference type="Proteomes" id="UP000011721">
    <property type="component" value="Chromosome"/>
</dbReference>
<evidence type="ECO:0000313" key="13">
    <source>
        <dbReference type="Proteomes" id="UP000011721"/>
    </source>
</evidence>
<dbReference type="GO" id="GO:0022857">
    <property type="term" value="F:transmembrane transporter activity"/>
    <property type="evidence" value="ECO:0007669"/>
    <property type="project" value="InterPro"/>
</dbReference>
<dbReference type="GO" id="GO:0006865">
    <property type="term" value="P:amino acid transport"/>
    <property type="evidence" value="ECO:0007669"/>
    <property type="project" value="UniProtKB-KW"/>
</dbReference>
<keyword evidence="6 10" id="KW-0812">Transmembrane</keyword>
<dbReference type="PANTHER" id="PTHR30614:SF20">
    <property type="entry name" value="GLUTAMINE TRANSPORT SYSTEM PERMEASE PROTEIN GLNP"/>
    <property type="match status" value="1"/>
</dbReference>
<dbReference type="InterPro" id="IPR043429">
    <property type="entry name" value="ArtM/GltK/GlnP/TcyL/YhdX-like"/>
</dbReference>
<dbReference type="InterPro" id="IPR000515">
    <property type="entry name" value="MetI-like"/>
</dbReference>
<dbReference type="STRING" id="1167006.UWK_00961"/>
<accession>M1PCS4</accession>
<comment type="function">
    <text evidence="1">Part of the binding-protein-dependent transport system for glutamine; probably responsible for the translocation of the substrate across the membrane.</text>
</comment>
<dbReference type="PROSITE" id="PS50928">
    <property type="entry name" value="ABC_TM1"/>
    <property type="match status" value="1"/>
</dbReference>
<dbReference type="InterPro" id="IPR010065">
    <property type="entry name" value="AA_ABC_transptr_permease_3TM"/>
</dbReference>
<evidence type="ECO:0000256" key="1">
    <source>
        <dbReference type="ARBA" id="ARBA00003159"/>
    </source>
</evidence>
<organism evidence="12 13">
    <name type="scientific">Desulfocapsa sulfexigens (strain DSM 10523 / SB164P1)</name>
    <dbReference type="NCBI Taxonomy" id="1167006"/>
    <lineage>
        <taxon>Bacteria</taxon>
        <taxon>Pseudomonadati</taxon>
        <taxon>Thermodesulfobacteriota</taxon>
        <taxon>Desulfobulbia</taxon>
        <taxon>Desulfobulbales</taxon>
        <taxon>Desulfocapsaceae</taxon>
        <taxon>Desulfocapsa</taxon>
    </lineage>
</organism>
<evidence type="ECO:0000256" key="6">
    <source>
        <dbReference type="ARBA" id="ARBA00022692"/>
    </source>
</evidence>
<dbReference type="Gene3D" id="1.10.3720.10">
    <property type="entry name" value="MetI-like"/>
    <property type="match status" value="1"/>
</dbReference>
<keyword evidence="5" id="KW-1003">Cell membrane</keyword>